<evidence type="ECO:0000313" key="2">
    <source>
        <dbReference type="EMBL" id="GGL99001.1"/>
    </source>
</evidence>
<gene>
    <name evidence="2" type="ORF">GCM10010841_04330</name>
</gene>
<dbReference type="CDD" id="cd02042">
    <property type="entry name" value="ParAB_family"/>
    <property type="match status" value="1"/>
</dbReference>
<dbReference type="Pfam" id="PF13614">
    <property type="entry name" value="AAA_31"/>
    <property type="match status" value="1"/>
</dbReference>
<protein>
    <recommendedName>
        <fullName evidence="1">AAA domain-containing protein</fullName>
    </recommendedName>
</protein>
<accession>A0ABQ2GJ77</accession>
<dbReference type="Gene3D" id="3.40.50.300">
    <property type="entry name" value="P-loop containing nucleotide triphosphate hydrolases"/>
    <property type="match status" value="1"/>
</dbReference>
<comment type="caution">
    <text evidence="2">The sequence shown here is derived from an EMBL/GenBank/DDBJ whole genome shotgun (WGS) entry which is preliminary data.</text>
</comment>
<name>A0ABQ2GJ77_9DEIO</name>
<dbReference type="PANTHER" id="PTHR13696:SF52">
    <property type="entry name" value="PARA FAMILY PROTEIN CT_582"/>
    <property type="match status" value="1"/>
</dbReference>
<dbReference type="InterPro" id="IPR027417">
    <property type="entry name" value="P-loop_NTPase"/>
</dbReference>
<dbReference type="PANTHER" id="PTHR13696">
    <property type="entry name" value="P-LOOP CONTAINING NUCLEOSIDE TRIPHOSPHATE HYDROLASE"/>
    <property type="match status" value="1"/>
</dbReference>
<proteinExistence type="predicted"/>
<dbReference type="InterPro" id="IPR025669">
    <property type="entry name" value="AAA_dom"/>
</dbReference>
<dbReference type="InterPro" id="IPR050678">
    <property type="entry name" value="DNA_Partitioning_ATPase"/>
</dbReference>
<keyword evidence="3" id="KW-1185">Reference proteome</keyword>
<reference evidence="3" key="1">
    <citation type="journal article" date="2019" name="Int. J. Syst. Evol. Microbiol.">
        <title>The Global Catalogue of Microorganisms (GCM) 10K type strain sequencing project: providing services to taxonomists for standard genome sequencing and annotation.</title>
        <authorList>
            <consortium name="The Broad Institute Genomics Platform"/>
            <consortium name="The Broad Institute Genome Sequencing Center for Infectious Disease"/>
            <person name="Wu L."/>
            <person name="Ma J."/>
        </authorList>
    </citation>
    <scope>NUCLEOTIDE SEQUENCE [LARGE SCALE GENOMIC DNA]</scope>
    <source>
        <strain evidence="3">JCM 15443</strain>
    </source>
</reference>
<feature type="domain" description="AAA" evidence="1">
    <location>
        <begin position="6"/>
        <end position="164"/>
    </location>
</feature>
<organism evidence="2 3">
    <name type="scientific">Deinococcus aerophilus</name>
    <dbReference type="NCBI Taxonomy" id="522488"/>
    <lineage>
        <taxon>Bacteria</taxon>
        <taxon>Thermotogati</taxon>
        <taxon>Deinococcota</taxon>
        <taxon>Deinococci</taxon>
        <taxon>Deinococcales</taxon>
        <taxon>Deinococcaceae</taxon>
        <taxon>Deinococcus</taxon>
    </lineage>
</organism>
<evidence type="ECO:0000313" key="3">
    <source>
        <dbReference type="Proteomes" id="UP000661918"/>
    </source>
</evidence>
<evidence type="ECO:0000259" key="1">
    <source>
        <dbReference type="Pfam" id="PF13614"/>
    </source>
</evidence>
<sequence>MTLITTVHSYAGGVAKSATARDLSAALALLGQRVLLIDADHQADLSVSLGADMDEQYERAEDSFAQTIGPAVLGTGPLPTPLSVFGVDLIPSSITLYNLEKELKADISMVVGLRYALDEVRASGTYDHVIIDTNPTLGDMATLALLAADRVLLPMPPNRKGLRAGSFIRSRVEKGHYQRLNPGLQVLPPVVTQAPNTVLARQYLAEIEELFGGTLGVIKHRPGLYPAAMERSIPVPHLNRGEGRAEVMAVAGRFLEVTGTAPVAGVPRGA</sequence>
<dbReference type="Proteomes" id="UP000661918">
    <property type="component" value="Unassembled WGS sequence"/>
</dbReference>
<dbReference type="EMBL" id="BMOM01000002">
    <property type="protein sequence ID" value="GGL99001.1"/>
    <property type="molecule type" value="Genomic_DNA"/>
</dbReference>
<dbReference type="RefSeq" id="WP_188900888.1">
    <property type="nucleotide sequence ID" value="NZ_BMOM01000002.1"/>
</dbReference>
<dbReference type="SUPFAM" id="SSF52540">
    <property type="entry name" value="P-loop containing nucleoside triphosphate hydrolases"/>
    <property type="match status" value="1"/>
</dbReference>